<name>A0A2K3MRL7_TRIPR</name>
<accession>A0A2K3MRL7</accession>
<evidence type="ECO:0000313" key="2">
    <source>
        <dbReference type="Proteomes" id="UP000236291"/>
    </source>
</evidence>
<evidence type="ECO:0000313" key="1">
    <source>
        <dbReference type="EMBL" id="PNX93460.1"/>
    </source>
</evidence>
<comment type="caution">
    <text evidence="1">The sequence shown here is derived from an EMBL/GenBank/DDBJ whole genome shotgun (WGS) entry which is preliminary data.</text>
</comment>
<gene>
    <name evidence="1" type="ORF">L195_g016614</name>
</gene>
<organism evidence="1 2">
    <name type="scientific">Trifolium pratense</name>
    <name type="common">Red clover</name>
    <dbReference type="NCBI Taxonomy" id="57577"/>
    <lineage>
        <taxon>Eukaryota</taxon>
        <taxon>Viridiplantae</taxon>
        <taxon>Streptophyta</taxon>
        <taxon>Embryophyta</taxon>
        <taxon>Tracheophyta</taxon>
        <taxon>Spermatophyta</taxon>
        <taxon>Magnoliopsida</taxon>
        <taxon>eudicotyledons</taxon>
        <taxon>Gunneridae</taxon>
        <taxon>Pentapetalae</taxon>
        <taxon>rosids</taxon>
        <taxon>fabids</taxon>
        <taxon>Fabales</taxon>
        <taxon>Fabaceae</taxon>
        <taxon>Papilionoideae</taxon>
        <taxon>50 kb inversion clade</taxon>
        <taxon>NPAAA clade</taxon>
        <taxon>Hologalegina</taxon>
        <taxon>IRL clade</taxon>
        <taxon>Trifolieae</taxon>
        <taxon>Trifolium</taxon>
    </lineage>
</organism>
<protein>
    <submittedName>
        <fullName evidence="1">Uncharacterized protein</fullName>
    </submittedName>
</protein>
<reference evidence="1 2" key="1">
    <citation type="journal article" date="2014" name="Am. J. Bot.">
        <title>Genome assembly and annotation for red clover (Trifolium pratense; Fabaceae).</title>
        <authorList>
            <person name="Istvanek J."/>
            <person name="Jaros M."/>
            <person name="Krenek A."/>
            <person name="Repkova J."/>
        </authorList>
    </citation>
    <scope>NUCLEOTIDE SEQUENCE [LARGE SCALE GENOMIC DNA]</scope>
    <source>
        <strain evidence="2">cv. Tatra</strain>
        <tissue evidence="1">Young leaves</tissue>
    </source>
</reference>
<dbReference type="Proteomes" id="UP000236291">
    <property type="component" value="Unassembled WGS sequence"/>
</dbReference>
<reference evidence="1 2" key="2">
    <citation type="journal article" date="2017" name="Front. Plant Sci.">
        <title>Gene Classification and Mining of Molecular Markers Useful in Red Clover (Trifolium pratense) Breeding.</title>
        <authorList>
            <person name="Istvanek J."/>
            <person name="Dluhosova J."/>
            <person name="Dluhos P."/>
            <person name="Patkova L."/>
            <person name="Nedelnik J."/>
            <person name="Repkova J."/>
        </authorList>
    </citation>
    <scope>NUCLEOTIDE SEQUENCE [LARGE SCALE GENOMIC DNA]</scope>
    <source>
        <strain evidence="2">cv. Tatra</strain>
        <tissue evidence="1">Young leaves</tissue>
    </source>
</reference>
<dbReference type="EMBL" id="ASHM01011530">
    <property type="protein sequence ID" value="PNX93460.1"/>
    <property type="molecule type" value="Genomic_DNA"/>
</dbReference>
<dbReference type="AlphaFoldDB" id="A0A2K3MRL7"/>
<proteinExistence type="predicted"/>
<sequence>MHVNAVDTSFFLGRIGLETIERLVRIGRDVLEAECSGVGDVVQSGMNWSNKLRELLEEKLSDQVFVPETRKMEFWVDLSSNPRAEHPDLDELARREALASSRQHSPGLGRWLFSH</sequence>